<keyword evidence="5" id="KW-0547">Nucleotide-binding</keyword>
<evidence type="ECO:0000256" key="5">
    <source>
        <dbReference type="PIRSR" id="PIRSR000350-3"/>
    </source>
</evidence>
<keyword evidence="10" id="KW-1185">Reference proteome</keyword>
<dbReference type="InterPro" id="IPR023753">
    <property type="entry name" value="FAD/NAD-binding_dom"/>
</dbReference>
<dbReference type="InterPro" id="IPR001100">
    <property type="entry name" value="Pyr_nuc-diS_OxRdtase"/>
</dbReference>
<dbReference type="PIRSF" id="PIRSF000350">
    <property type="entry name" value="Mercury_reductase_MerA"/>
    <property type="match status" value="1"/>
</dbReference>
<dbReference type="FunFam" id="3.30.390.30:FF:000001">
    <property type="entry name" value="Dihydrolipoyl dehydrogenase"/>
    <property type="match status" value="1"/>
</dbReference>
<feature type="binding site" evidence="5">
    <location>
        <begin position="169"/>
        <end position="176"/>
    </location>
    <ligand>
        <name>NAD(+)</name>
        <dbReference type="ChEBI" id="CHEBI:57540"/>
    </ligand>
</feature>
<dbReference type="InterPro" id="IPR036188">
    <property type="entry name" value="FAD/NAD-bd_sf"/>
</dbReference>
<sequence length="462" mass="50724">MKQYDVVVIGAGAGGLTAAYTALGFSKKVALIDKNKPGGECTWSGCVPSKALINIAEEIHMAKKFNLNLKIDSTEVMERVTKVIENVYSNENPEKLINDGIDYINGFARFIDKNTIEVNNEQIKAKKIIIATGSSPLVPPINGLDKVDYLTNESIFTLKKLPESLIVLGGGPIGIELAQALNRIGVKVKVIEMLPKILFREEPELVSMLHDRLESEGIEIYTGTKAIEVNSDNGKVSVKVQKNEEEFEIEGESILLALGRKANLEGLDLNKVGIEISRKGIEVDNHLETSLKGVYAIGDVVGPYNFSHMANVQGITAVQNAVLPINKKINYQNVAWCSYTDPELARAGMLETEAREKFGDSIRVYTHSYDHIDRAMTKENSIGLVKVILDKKGKVLGASILGDRAGEIISEIQVVKTLGVNFGKLADVIHPYPTYAEVLNKIGKKVKVDNLLNNPIVKLFRK</sequence>
<evidence type="ECO:0000256" key="1">
    <source>
        <dbReference type="ARBA" id="ARBA00007532"/>
    </source>
</evidence>
<feature type="domain" description="Pyridine nucleotide-disulphide oxidoreductase dimerisation" evidence="7">
    <location>
        <begin position="334"/>
        <end position="440"/>
    </location>
</feature>
<evidence type="ECO:0000259" key="7">
    <source>
        <dbReference type="Pfam" id="PF02852"/>
    </source>
</evidence>
<dbReference type="InterPro" id="IPR016156">
    <property type="entry name" value="FAD/NAD-linked_Rdtase_dimer_sf"/>
</dbReference>
<evidence type="ECO:0000256" key="3">
    <source>
        <dbReference type="ARBA" id="ARBA00022827"/>
    </source>
</evidence>
<dbReference type="PRINTS" id="PR00368">
    <property type="entry name" value="FADPNR"/>
</dbReference>
<proteinExistence type="inferred from homology"/>
<gene>
    <name evidence="9" type="ORF">SAMN02745207_02061</name>
</gene>
<organism evidence="9 10">
    <name type="scientific">Clostridium grantii DSM 8605</name>
    <dbReference type="NCBI Taxonomy" id="1121316"/>
    <lineage>
        <taxon>Bacteria</taxon>
        <taxon>Bacillati</taxon>
        <taxon>Bacillota</taxon>
        <taxon>Clostridia</taxon>
        <taxon>Eubacteriales</taxon>
        <taxon>Clostridiaceae</taxon>
        <taxon>Clostridium</taxon>
    </lineage>
</organism>
<evidence type="ECO:0000256" key="4">
    <source>
        <dbReference type="ARBA" id="ARBA00023002"/>
    </source>
</evidence>
<dbReference type="GO" id="GO:0050660">
    <property type="term" value="F:flavin adenine dinucleotide binding"/>
    <property type="evidence" value="ECO:0007669"/>
    <property type="project" value="TreeGrafter"/>
</dbReference>
<comment type="similarity">
    <text evidence="1">Belongs to the class-I pyridine nucleotide-disulfide oxidoreductase family.</text>
</comment>
<feature type="binding site" evidence="5">
    <location>
        <begin position="132"/>
        <end position="134"/>
    </location>
    <ligand>
        <name>FAD</name>
        <dbReference type="ChEBI" id="CHEBI:57692"/>
    </ligand>
</feature>
<reference evidence="9 10" key="1">
    <citation type="submission" date="2016-11" db="EMBL/GenBank/DDBJ databases">
        <authorList>
            <person name="Jaros S."/>
            <person name="Januszkiewicz K."/>
            <person name="Wedrychowicz H."/>
        </authorList>
    </citation>
    <scope>NUCLEOTIDE SEQUENCE [LARGE SCALE GENOMIC DNA]</scope>
    <source>
        <strain evidence="9 10">DSM 8605</strain>
    </source>
</reference>
<dbReference type="RefSeq" id="WP_073338353.1">
    <property type="nucleotide sequence ID" value="NZ_FQXM01000010.1"/>
</dbReference>
<dbReference type="EMBL" id="FQXM01000010">
    <property type="protein sequence ID" value="SHH69969.1"/>
    <property type="molecule type" value="Genomic_DNA"/>
</dbReference>
<evidence type="ECO:0000256" key="2">
    <source>
        <dbReference type="ARBA" id="ARBA00022630"/>
    </source>
</evidence>
<dbReference type="InterPro" id="IPR004099">
    <property type="entry name" value="Pyr_nucl-diS_OxRdtase_dimer"/>
</dbReference>
<dbReference type="OrthoDB" id="9807946at2"/>
<dbReference type="Pfam" id="PF07992">
    <property type="entry name" value="Pyr_redox_2"/>
    <property type="match status" value="1"/>
</dbReference>
<dbReference type="SUPFAM" id="SSF55424">
    <property type="entry name" value="FAD/NAD-linked reductases, dimerisation (C-terminal) domain"/>
    <property type="match status" value="1"/>
</dbReference>
<dbReference type="PRINTS" id="PR00411">
    <property type="entry name" value="PNDRDTASEI"/>
</dbReference>
<dbReference type="STRING" id="1121316.SAMN02745207_02061"/>
<dbReference type="Pfam" id="PF02852">
    <property type="entry name" value="Pyr_redox_dim"/>
    <property type="match status" value="1"/>
</dbReference>
<dbReference type="PANTHER" id="PTHR43014:SF4">
    <property type="entry name" value="PYRIDINE NUCLEOTIDE-DISULFIDE OXIDOREDUCTASE RCLA-RELATED"/>
    <property type="match status" value="1"/>
</dbReference>
<evidence type="ECO:0000313" key="9">
    <source>
        <dbReference type="EMBL" id="SHH69969.1"/>
    </source>
</evidence>
<keyword evidence="3 5" id="KW-0274">FAD</keyword>
<keyword evidence="4" id="KW-0560">Oxidoreductase</keyword>
<feature type="binding site" evidence="5">
    <location>
        <position position="192"/>
    </location>
    <ligand>
        <name>NAD(+)</name>
        <dbReference type="ChEBI" id="CHEBI:57540"/>
    </ligand>
</feature>
<feature type="disulfide bond" description="Redox-active" evidence="6">
    <location>
        <begin position="41"/>
        <end position="46"/>
    </location>
</feature>
<feature type="binding site" evidence="5">
    <location>
        <position position="259"/>
    </location>
    <ligand>
        <name>NAD(+)</name>
        <dbReference type="ChEBI" id="CHEBI:57540"/>
    </ligand>
</feature>
<dbReference type="GO" id="GO:0003955">
    <property type="term" value="F:NAD(P)H dehydrogenase (quinone) activity"/>
    <property type="evidence" value="ECO:0007669"/>
    <property type="project" value="TreeGrafter"/>
</dbReference>
<evidence type="ECO:0000259" key="8">
    <source>
        <dbReference type="Pfam" id="PF07992"/>
    </source>
</evidence>
<dbReference type="SUPFAM" id="SSF51905">
    <property type="entry name" value="FAD/NAD(P)-binding domain"/>
    <property type="match status" value="1"/>
</dbReference>
<protein>
    <submittedName>
        <fullName evidence="9">Pyruvate/2-oxoglutarate dehydrogenase complex, dihydrolipoamide dehydrogenase (E3) component</fullName>
    </submittedName>
</protein>
<dbReference type="AlphaFoldDB" id="A0A1M5V3Y3"/>
<comment type="cofactor">
    <cofactor evidence="5">
        <name>FAD</name>
        <dbReference type="ChEBI" id="CHEBI:57692"/>
    </cofactor>
    <text evidence="5">Binds 1 FAD per subunit.</text>
</comment>
<keyword evidence="5" id="KW-0520">NAD</keyword>
<dbReference type="Proteomes" id="UP000184447">
    <property type="component" value="Unassembled WGS sequence"/>
</dbReference>
<evidence type="ECO:0000256" key="6">
    <source>
        <dbReference type="PIRSR" id="PIRSR000350-4"/>
    </source>
</evidence>
<dbReference type="Gene3D" id="3.50.50.60">
    <property type="entry name" value="FAD/NAD(P)-binding domain"/>
    <property type="match status" value="2"/>
</dbReference>
<keyword evidence="9" id="KW-0670">Pyruvate</keyword>
<dbReference type="Gene3D" id="3.30.390.30">
    <property type="match status" value="1"/>
</dbReference>
<name>A0A1M5V3Y3_9CLOT</name>
<keyword evidence="2" id="KW-0285">Flavoprotein</keyword>
<feature type="binding site" evidence="5">
    <location>
        <position position="299"/>
    </location>
    <ligand>
        <name>FAD</name>
        <dbReference type="ChEBI" id="CHEBI:57692"/>
    </ligand>
</feature>
<feature type="domain" description="FAD/NAD(P)-binding" evidence="8">
    <location>
        <begin position="4"/>
        <end position="321"/>
    </location>
</feature>
<feature type="binding site" evidence="5">
    <location>
        <position position="50"/>
    </location>
    <ligand>
        <name>FAD</name>
        <dbReference type="ChEBI" id="CHEBI:57692"/>
    </ligand>
</feature>
<accession>A0A1M5V3Y3</accession>
<evidence type="ECO:0000313" key="10">
    <source>
        <dbReference type="Proteomes" id="UP000184447"/>
    </source>
</evidence>
<dbReference type="PANTHER" id="PTHR43014">
    <property type="entry name" value="MERCURIC REDUCTASE"/>
    <property type="match status" value="1"/>
</dbReference>